<accession>A0ABW2PXX1</accession>
<dbReference type="InterPro" id="IPR036390">
    <property type="entry name" value="WH_DNA-bd_sf"/>
</dbReference>
<dbReference type="SMART" id="SM00347">
    <property type="entry name" value="HTH_MARR"/>
    <property type="match status" value="1"/>
</dbReference>
<dbReference type="Gene3D" id="1.10.10.10">
    <property type="entry name" value="Winged helix-like DNA-binding domain superfamily/Winged helix DNA-binding domain"/>
    <property type="match status" value="1"/>
</dbReference>
<dbReference type="InterPro" id="IPR036388">
    <property type="entry name" value="WH-like_DNA-bd_sf"/>
</dbReference>
<organism evidence="5 6">
    <name type="scientific">Scopulibacillus cellulosilyticus</name>
    <dbReference type="NCBI Taxonomy" id="2665665"/>
    <lineage>
        <taxon>Bacteria</taxon>
        <taxon>Bacillati</taxon>
        <taxon>Bacillota</taxon>
        <taxon>Bacilli</taxon>
        <taxon>Bacillales</taxon>
        <taxon>Sporolactobacillaceae</taxon>
        <taxon>Scopulibacillus</taxon>
    </lineage>
</organism>
<evidence type="ECO:0000313" key="5">
    <source>
        <dbReference type="EMBL" id="MFC7394204.1"/>
    </source>
</evidence>
<protein>
    <submittedName>
        <fullName evidence="5">MarR family winged helix-turn-helix transcriptional regulator</fullName>
    </submittedName>
</protein>
<name>A0ABW2PXX1_9BACL</name>
<evidence type="ECO:0000256" key="3">
    <source>
        <dbReference type="ARBA" id="ARBA00023163"/>
    </source>
</evidence>
<keyword evidence="3" id="KW-0804">Transcription</keyword>
<keyword evidence="2" id="KW-0238">DNA-binding</keyword>
<dbReference type="InterPro" id="IPR000835">
    <property type="entry name" value="HTH_MarR-typ"/>
</dbReference>
<dbReference type="Proteomes" id="UP001596505">
    <property type="component" value="Unassembled WGS sequence"/>
</dbReference>
<dbReference type="PROSITE" id="PS50995">
    <property type="entry name" value="HTH_MARR_2"/>
    <property type="match status" value="1"/>
</dbReference>
<sequence>MEFSNQDLKQAGEVVQSFVSLNKAILKFTQNNASSLGLTVQQMDILNWICFHSKSTLKAVSEQLDIPKSTVSVNVDGLVGLGLVEREQSTENRREVNLKVTAKGKDISQKSIKNASSYKTIATVLEKFSKEDIESLLHIHNSLLLSLKEIDFN</sequence>
<dbReference type="InterPro" id="IPR023187">
    <property type="entry name" value="Tscrpt_reg_MarR-type_CS"/>
</dbReference>
<keyword evidence="6" id="KW-1185">Reference proteome</keyword>
<dbReference type="SUPFAM" id="SSF46785">
    <property type="entry name" value="Winged helix' DNA-binding domain"/>
    <property type="match status" value="1"/>
</dbReference>
<proteinExistence type="predicted"/>
<dbReference type="PROSITE" id="PS01117">
    <property type="entry name" value="HTH_MARR_1"/>
    <property type="match status" value="1"/>
</dbReference>
<comment type="caution">
    <text evidence="5">The sequence shown here is derived from an EMBL/GenBank/DDBJ whole genome shotgun (WGS) entry which is preliminary data.</text>
</comment>
<dbReference type="PANTHER" id="PTHR42756">
    <property type="entry name" value="TRANSCRIPTIONAL REGULATOR, MARR"/>
    <property type="match status" value="1"/>
</dbReference>
<dbReference type="Pfam" id="PF12802">
    <property type="entry name" value="MarR_2"/>
    <property type="match status" value="1"/>
</dbReference>
<gene>
    <name evidence="5" type="ORF">ACFQRG_14705</name>
</gene>
<evidence type="ECO:0000259" key="4">
    <source>
        <dbReference type="PROSITE" id="PS50995"/>
    </source>
</evidence>
<feature type="domain" description="HTH marR-type" evidence="4">
    <location>
        <begin position="11"/>
        <end position="145"/>
    </location>
</feature>
<evidence type="ECO:0000256" key="2">
    <source>
        <dbReference type="ARBA" id="ARBA00023125"/>
    </source>
</evidence>
<evidence type="ECO:0000256" key="1">
    <source>
        <dbReference type="ARBA" id="ARBA00023015"/>
    </source>
</evidence>
<keyword evidence="1" id="KW-0805">Transcription regulation</keyword>
<evidence type="ECO:0000313" key="6">
    <source>
        <dbReference type="Proteomes" id="UP001596505"/>
    </source>
</evidence>
<dbReference type="RefSeq" id="WP_380967315.1">
    <property type="nucleotide sequence ID" value="NZ_JBHTCO010000019.1"/>
</dbReference>
<dbReference type="PANTHER" id="PTHR42756:SF1">
    <property type="entry name" value="TRANSCRIPTIONAL REPRESSOR OF EMRAB OPERON"/>
    <property type="match status" value="1"/>
</dbReference>
<reference evidence="6" key="1">
    <citation type="journal article" date="2019" name="Int. J. Syst. Evol. Microbiol.">
        <title>The Global Catalogue of Microorganisms (GCM) 10K type strain sequencing project: providing services to taxonomists for standard genome sequencing and annotation.</title>
        <authorList>
            <consortium name="The Broad Institute Genomics Platform"/>
            <consortium name="The Broad Institute Genome Sequencing Center for Infectious Disease"/>
            <person name="Wu L."/>
            <person name="Ma J."/>
        </authorList>
    </citation>
    <scope>NUCLEOTIDE SEQUENCE [LARGE SCALE GENOMIC DNA]</scope>
    <source>
        <strain evidence="6">CGMCC 1.16305</strain>
    </source>
</reference>
<dbReference type="EMBL" id="JBHTCO010000019">
    <property type="protein sequence ID" value="MFC7394204.1"/>
    <property type="molecule type" value="Genomic_DNA"/>
</dbReference>